<feature type="domain" description="HTH luxR-type" evidence="3">
    <location>
        <begin position="132"/>
        <end position="206"/>
    </location>
</feature>
<evidence type="ECO:0000256" key="1">
    <source>
        <dbReference type="ARBA" id="ARBA00022553"/>
    </source>
</evidence>
<dbReference type="GO" id="GO:0006355">
    <property type="term" value="P:regulation of DNA-templated transcription"/>
    <property type="evidence" value="ECO:0007669"/>
    <property type="project" value="InterPro"/>
</dbReference>
<dbReference type="SMART" id="SM00448">
    <property type="entry name" value="REC"/>
    <property type="match status" value="1"/>
</dbReference>
<dbReference type="Pfam" id="PF00072">
    <property type="entry name" value="Response_reg"/>
    <property type="match status" value="1"/>
</dbReference>
<dbReference type="InterPro" id="IPR001789">
    <property type="entry name" value="Sig_transdc_resp-reg_receiver"/>
</dbReference>
<name>A0AAW7X2W8_9GAMM</name>
<dbReference type="SMART" id="SM00421">
    <property type="entry name" value="HTH_LUXR"/>
    <property type="match status" value="1"/>
</dbReference>
<dbReference type="PROSITE" id="PS50043">
    <property type="entry name" value="HTH_LUXR_2"/>
    <property type="match status" value="1"/>
</dbReference>
<evidence type="ECO:0000313" key="6">
    <source>
        <dbReference type="Proteomes" id="UP001169760"/>
    </source>
</evidence>
<dbReference type="PANTHER" id="PTHR45566:SF2">
    <property type="entry name" value="NARL SUBFAMILY"/>
    <property type="match status" value="1"/>
</dbReference>
<keyword evidence="1 2" id="KW-0597">Phosphoprotein</keyword>
<dbReference type="EMBL" id="JAUOPB010000002">
    <property type="protein sequence ID" value="MDO6421640.1"/>
    <property type="molecule type" value="Genomic_DNA"/>
</dbReference>
<feature type="modified residue" description="4-aspartylphosphate" evidence="2">
    <location>
        <position position="54"/>
    </location>
</feature>
<dbReference type="PANTHER" id="PTHR45566">
    <property type="entry name" value="HTH-TYPE TRANSCRIPTIONAL REGULATOR YHJB-RELATED"/>
    <property type="match status" value="1"/>
</dbReference>
<dbReference type="Pfam" id="PF00196">
    <property type="entry name" value="GerE"/>
    <property type="match status" value="1"/>
</dbReference>
<gene>
    <name evidence="5" type="ORF">Q4521_04060</name>
</gene>
<evidence type="ECO:0000259" key="4">
    <source>
        <dbReference type="PROSITE" id="PS50110"/>
    </source>
</evidence>
<dbReference type="AlphaFoldDB" id="A0AAW7X2W8"/>
<dbReference type="InterPro" id="IPR058245">
    <property type="entry name" value="NreC/VraR/RcsB-like_REC"/>
</dbReference>
<comment type="caution">
    <text evidence="5">The sequence shown here is derived from an EMBL/GenBank/DDBJ whole genome shotgun (WGS) entry which is preliminary data.</text>
</comment>
<proteinExistence type="predicted"/>
<feature type="domain" description="Response regulatory" evidence="4">
    <location>
        <begin position="2"/>
        <end position="119"/>
    </location>
</feature>
<sequence length="214" mass="23647">MKILIIDDHPLFIEGISHVIQLVTESACITKAASATKAMALLDSGEDFDLVLLDLNMPGTGGIDFLQHFKAEELCIPIVIVSSEEQVELIQQTLDWGVMGFIPKSHSVEDMVAAINKVLSGEIYLPETIQQLLKRLPTLEQRIQEYGISKKQLEVLNLLAKGLSNEQIANTLHRTEHTVKSHVSALFQILGATNRTECARIAIQKSLVRPTDIA</sequence>
<evidence type="ECO:0000313" key="5">
    <source>
        <dbReference type="EMBL" id="MDO6421640.1"/>
    </source>
</evidence>
<dbReference type="Proteomes" id="UP001169760">
    <property type="component" value="Unassembled WGS sequence"/>
</dbReference>
<protein>
    <submittedName>
        <fullName evidence="5">Response regulator transcription factor</fullName>
    </submittedName>
</protein>
<evidence type="ECO:0000256" key="2">
    <source>
        <dbReference type="PROSITE-ProRule" id="PRU00169"/>
    </source>
</evidence>
<dbReference type="InterPro" id="IPR051015">
    <property type="entry name" value="EvgA-like"/>
</dbReference>
<dbReference type="CDD" id="cd06170">
    <property type="entry name" value="LuxR_C_like"/>
    <property type="match status" value="1"/>
</dbReference>
<evidence type="ECO:0000259" key="3">
    <source>
        <dbReference type="PROSITE" id="PS50043"/>
    </source>
</evidence>
<dbReference type="CDD" id="cd17535">
    <property type="entry name" value="REC_NarL-like"/>
    <property type="match status" value="1"/>
</dbReference>
<reference evidence="5" key="1">
    <citation type="submission" date="2023-07" db="EMBL/GenBank/DDBJ databases">
        <title>Genome content predicts the carbon catabolic preferences of heterotrophic bacteria.</title>
        <authorList>
            <person name="Gralka M."/>
        </authorList>
    </citation>
    <scope>NUCLEOTIDE SEQUENCE</scope>
    <source>
        <strain evidence="5">I3M17_2</strain>
    </source>
</reference>
<dbReference type="RefSeq" id="WP_216063612.1">
    <property type="nucleotide sequence ID" value="NZ_CP123764.1"/>
</dbReference>
<dbReference type="InterPro" id="IPR000792">
    <property type="entry name" value="Tscrpt_reg_LuxR_C"/>
</dbReference>
<dbReference type="GO" id="GO:0000160">
    <property type="term" value="P:phosphorelay signal transduction system"/>
    <property type="evidence" value="ECO:0007669"/>
    <property type="project" value="InterPro"/>
</dbReference>
<organism evidence="5 6">
    <name type="scientific">Saccharophagus degradans</name>
    <dbReference type="NCBI Taxonomy" id="86304"/>
    <lineage>
        <taxon>Bacteria</taxon>
        <taxon>Pseudomonadati</taxon>
        <taxon>Pseudomonadota</taxon>
        <taxon>Gammaproteobacteria</taxon>
        <taxon>Cellvibrionales</taxon>
        <taxon>Cellvibrionaceae</taxon>
        <taxon>Saccharophagus</taxon>
    </lineage>
</organism>
<accession>A0AAW7X2W8</accession>
<dbReference type="PROSITE" id="PS50110">
    <property type="entry name" value="RESPONSE_REGULATORY"/>
    <property type="match status" value="1"/>
</dbReference>